<evidence type="ECO:0000259" key="19">
    <source>
        <dbReference type="PROSITE" id="PS50894"/>
    </source>
</evidence>
<feature type="modified residue" description="4-aspartylphosphate" evidence="13">
    <location>
        <position position="624"/>
    </location>
</feature>
<evidence type="ECO:0000256" key="2">
    <source>
        <dbReference type="ARBA" id="ARBA00004651"/>
    </source>
</evidence>
<dbReference type="PROSITE" id="PS50894">
    <property type="entry name" value="HPT"/>
    <property type="match status" value="1"/>
</dbReference>
<evidence type="ECO:0000313" key="20">
    <source>
        <dbReference type="EMBL" id="PQA59625.1"/>
    </source>
</evidence>
<feature type="domain" description="PAC" evidence="18">
    <location>
        <begin position="266"/>
        <end position="318"/>
    </location>
</feature>
<dbReference type="InterPro" id="IPR036641">
    <property type="entry name" value="HPT_dom_sf"/>
</dbReference>
<evidence type="ECO:0000256" key="3">
    <source>
        <dbReference type="ARBA" id="ARBA00012438"/>
    </source>
</evidence>
<feature type="compositionally biased region" description="Basic and acidic residues" evidence="14">
    <location>
        <begin position="30"/>
        <end position="40"/>
    </location>
</feature>
<dbReference type="InterPro" id="IPR004358">
    <property type="entry name" value="Sig_transdc_His_kin-like_C"/>
</dbReference>
<proteinExistence type="predicted"/>
<evidence type="ECO:0000256" key="6">
    <source>
        <dbReference type="ARBA" id="ARBA00022692"/>
    </source>
</evidence>
<dbReference type="PROSITE" id="PS50112">
    <property type="entry name" value="PAS"/>
    <property type="match status" value="1"/>
</dbReference>
<evidence type="ECO:0000313" key="21">
    <source>
        <dbReference type="Proteomes" id="UP000239590"/>
    </source>
</evidence>
<dbReference type="SMART" id="SM00387">
    <property type="entry name" value="HATPase_c"/>
    <property type="match status" value="1"/>
</dbReference>
<dbReference type="InterPro" id="IPR001610">
    <property type="entry name" value="PAC"/>
</dbReference>
<dbReference type="Gene3D" id="3.30.565.10">
    <property type="entry name" value="Histidine kinase-like ATPase, C-terminal domain"/>
    <property type="match status" value="1"/>
</dbReference>
<evidence type="ECO:0000256" key="13">
    <source>
        <dbReference type="PROSITE-ProRule" id="PRU00169"/>
    </source>
</evidence>
<dbReference type="EMBL" id="PTRA01000001">
    <property type="protein sequence ID" value="PQA59625.1"/>
    <property type="molecule type" value="Genomic_DNA"/>
</dbReference>
<dbReference type="GO" id="GO:0005524">
    <property type="term" value="F:ATP binding"/>
    <property type="evidence" value="ECO:0007669"/>
    <property type="project" value="UniProtKB-KW"/>
</dbReference>
<dbReference type="NCBIfam" id="TIGR00229">
    <property type="entry name" value="sensory_box"/>
    <property type="match status" value="1"/>
</dbReference>
<name>A0A2S7IPJ0_9BACT</name>
<feature type="domain" description="HPt" evidence="19">
    <location>
        <begin position="723"/>
        <end position="817"/>
    </location>
</feature>
<keyword evidence="4" id="KW-1003">Cell membrane</keyword>
<dbReference type="InterPro" id="IPR000014">
    <property type="entry name" value="PAS"/>
</dbReference>
<dbReference type="GO" id="GO:0000155">
    <property type="term" value="F:phosphorelay sensor kinase activity"/>
    <property type="evidence" value="ECO:0007669"/>
    <property type="project" value="InterPro"/>
</dbReference>
<dbReference type="Gene3D" id="1.10.287.130">
    <property type="match status" value="1"/>
</dbReference>
<dbReference type="GO" id="GO:0005886">
    <property type="term" value="C:plasma membrane"/>
    <property type="evidence" value="ECO:0007669"/>
    <property type="project" value="UniProtKB-SubCell"/>
</dbReference>
<evidence type="ECO:0000256" key="7">
    <source>
        <dbReference type="ARBA" id="ARBA00022741"/>
    </source>
</evidence>
<evidence type="ECO:0000259" key="15">
    <source>
        <dbReference type="PROSITE" id="PS50109"/>
    </source>
</evidence>
<dbReference type="Pfam" id="PF00512">
    <property type="entry name" value="HisKA"/>
    <property type="match status" value="1"/>
</dbReference>
<dbReference type="PANTHER" id="PTHR45339:SF1">
    <property type="entry name" value="HYBRID SIGNAL TRANSDUCTION HISTIDINE KINASE J"/>
    <property type="match status" value="1"/>
</dbReference>
<dbReference type="InterPro" id="IPR003594">
    <property type="entry name" value="HATPase_dom"/>
</dbReference>
<evidence type="ECO:0000256" key="10">
    <source>
        <dbReference type="ARBA" id="ARBA00023012"/>
    </source>
</evidence>
<dbReference type="InterPro" id="IPR035965">
    <property type="entry name" value="PAS-like_dom_sf"/>
</dbReference>
<feature type="domain" description="PAS" evidence="17">
    <location>
        <begin position="193"/>
        <end position="238"/>
    </location>
</feature>
<evidence type="ECO:0000259" key="16">
    <source>
        <dbReference type="PROSITE" id="PS50110"/>
    </source>
</evidence>
<evidence type="ECO:0000256" key="12">
    <source>
        <dbReference type="PROSITE-ProRule" id="PRU00110"/>
    </source>
</evidence>
<dbReference type="SMART" id="SM00388">
    <property type="entry name" value="HisKA"/>
    <property type="match status" value="1"/>
</dbReference>
<gene>
    <name evidence="20" type="ORF">C5O19_08320</name>
</gene>
<keyword evidence="5 13" id="KW-0597">Phosphoprotein</keyword>
<dbReference type="SUPFAM" id="SSF55874">
    <property type="entry name" value="ATPase domain of HSP90 chaperone/DNA topoisomerase II/histidine kinase"/>
    <property type="match status" value="1"/>
</dbReference>
<dbReference type="CDD" id="cd00130">
    <property type="entry name" value="PAS"/>
    <property type="match status" value="1"/>
</dbReference>
<dbReference type="Pfam" id="PF00072">
    <property type="entry name" value="Response_reg"/>
    <property type="match status" value="1"/>
</dbReference>
<dbReference type="SMART" id="SM00086">
    <property type="entry name" value="PAC"/>
    <property type="match status" value="1"/>
</dbReference>
<dbReference type="PRINTS" id="PR00344">
    <property type="entry name" value="BCTRLSENSOR"/>
</dbReference>
<keyword evidence="20" id="KW-0808">Transferase</keyword>
<dbReference type="InterPro" id="IPR036890">
    <property type="entry name" value="HATPase_C_sf"/>
</dbReference>
<dbReference type="CDD" id="cd16922">
    <property type="entry name" value="HATPase_EvgS-ArcB-TorS-like"/>
    <property type="match status" value="1"/>
</dbReference>
<keyword evidence="6" id="KW-0812">Transmembrane</keyword>
<evidence type="ECO:0000259" key="18">
    <source>
        <dbReference type="PROSITE" id="PS50113"/>
    </source>
</evidence>
<dbReference type="SUPFAM" id="SSF52172">
    <property type="entry name" value="CheY-like"/>
    <property type="match status" value="1"/>
</dbReference>
<dbReference type="SMART" id="SM00448">
    <property type="entry name" value="REC"/>
    <property type="match status" value="1"/>
</dbReference>
<keyword evidence="11" id="KW-0472">Membrane</keyword>
<dbReference type="PANTHER" id="PTHR45339">
    <property type="entry name" value="HYBRID SIGNAL TRANSDUCTION HISTIDINE KINASE J"/>
    <property type="match status" value="1"/>
</dbReference>
<dbReference type="Gene3D" id="3.30.450.20">
    <property type="entry name" value="PAS domain"/>
    <property type="match status" value="1"/>
</dbReference>
<dbReference type="FunFam" id="3.30.565.10:FF:000010">
    <property type="entry name" value="Sensor histidine kinase RcsC"/>
    <property type="match status" value="1"/>
</dbReference>
<keyword evidence="9" id="KW-1133">Transmembrane helix</keyword>
<dbReference type="AlphaFoldDB" id="A0A2S7IPJ0"/>
<comment type="subcellular location">
    <subcellularLocation>
        <location evidence="2">Cell membrane</location>
        <topology evidence="2">Multi-pass membrane protein</topology>
    </subcellularLocation>
</comment>
<dbReference type="SUPFAM" id="SSF55785">
    <property type="entry name" value="PYP-like sensor domain (PAS domain)"/>
    <property type="match status" value="1"/>
</dbReference>
<dbReference type="InterPro" id="IPR003661">
    <property type="entry name" value="HisK_dim/P_dom"/>
</dbReference>
<feature type="region of interest" description="Disordered" evidence="14">
    <location>
        <begin position="20"/>
        <end position="52"/>
    </location>
</feature>
<protein>
    <recommendedName>
        <fullName evidence="3">histidine kinase</fullName>
        <ecNumber evidence="3">2.7.13.3</ecNumber>
    </recommendedName>
</protein>
<dbReference type="SMART" id="SM00091">
    <property type="entry name" value="PAS"/>
    <property type="match status" value="2"/>
</dbReference>
<dbReference type="Pfam" id="PF02518">
    <property type="entry name" value="HATPase_c"/>
    <property type="match status" value="1"/>
</dbReference>
<evidence type="ECO:0000256" key="9">
    <source>
        <dbReference type="ARBA" id="ARBA00022989"/>
    </source>
</evidence>
<dbReference type="PROSITE" id="PS50113">
    <property type="entry name" value="PAC"/>
    <property type="match status" value="1"/>
</dbReference>
<dbReference type="CDD" id="cd00082">
    <property type="entry name" value="HisKA"/>
    <property type="match status" value="1"/>
</dbReference>
<keyword evidence="7" id="KW-0547">Nucleotide-binding</keyword>
<dbReference type="InterPro" id="IPR001789">
    <property type="entry name" value="Sig_transdc_resp-reg_receiver"/>
</dbReference>
<dbReference type="Pfam" id="PF01627">
    <property type="entry name" value="Hpt"/>
    <property type="match status" value="1"/>
</dbReference>
<keyword evidence="8" id="KW-0067">ATP-binding</keyword>
<accession>A0A2S7IPJ0</accession>
<evidence type="ECO:0000256" key="8">
    <source>
        <dbReference type="ARBA" id="ARBA00022840"/>
    </source>
</evidence>
<dbReference type="Gene3D" id="3.40.50.2300">
    <property type="match status" value="1"/>
</dbReference>
<keyword evidence="10" id="KW-0902">Two-component regulatory system</keyword>
<evidence type="ECO:0000256" key="1">
    <source>
        <dbReference type="ARBA" id="ARBA00000085"/>
    </source>
</evidence>
<dbReference type="CDD" id="cd17546">
    <property type="entry name" value="REC_hyHK_CKI1_RcsC-like"/>
    <property type="match status" value="1"/>
</dbReference>
<dbReference type="PROSITE" id="PS50110">
    <property type="entry name" value="RESPONSE_REGULATORY"/>
    <property type="match status" value="1"/>
</dbReference>
<dbReference type="InterPro" id="IPR008207">
    <property type="entry name" value="Sig_transdc_His_kin_Hpt_dom"/>
</dbReference>
<evidence type="ECO:0000259" key="17">
    <source>
        <dbReference type="PROSITE" id="PS50112"/>
    </source>
</evidence>
<evidence type="ECO:0000256" key="5">
    <source>
        <dbReference type="ARBA" id="ARBA00022553"/>
    </source>
</evidence>
<evidence type="ECO:0000256" key="14">
    <source>
        <dbReference type="SAM" id="MobiDB-lite"/>
    </source>
</evidence>
<sequence>MISKNQKNGLTPSIITKPSISQMMEDVNQSEEKSGEKGLQAEKSAPASQNPLAQQAAVVQTTTAKPIVWTRSDQLPYGLLIENEAREIVYINQSYCDIFEIKVAANALIGQTIDKIFEEHISRFDIDETALEQLREFIPKRQIVENFTLPIAEDKVIRIDFIPLDTKGSENWHVWKFQISNKNYASPQNLKEIEENYWSIIEKMDLGILEVDTEERIVRAHDRFCRMVGYTSQELVGKHTSELLLLDAYTDFVNAQSKTRVEGKTSSYEIPLRCKDGSIIWAIVNGAPIYDAEGKVVGSVGIHYDNTERKRLLNDLGLAKKAAEAAQHAEKQFLANMSHEIRTPLNAIIGMTHLLYDTQVSAEQKEYLEILQSSSRILQNLLTDILDISALENGTLPVQLKEFDIKGLLTALHRIYELQNNKKDVEISLNIDPNLARQVYGSERLIYQIVSKLLNNAYKFTEQGKIELKVKQVQQTNETIAIQFEIRDTGVGIDEDKLEVIFEKFKQLPNETGYKFQGAGLGLALVKHLINLLGGSITVYTKKGEGTRFIFQLPFKKINFVKSEYQVPTVNTTQKILVVEDNLMNRKYVGGLLDKWHISYKIVTDGQEAIRIIENENFDLILMDIQMPFLDGYETTLMIRSTQNINQNIPIVALTASAMQEQKEQALKVGMTDFLAKPFTPKQLLEKISMYLSPSDTHEMEEQKWQYHPELDSVYLHELYGEEWTYAYEMFQTFRDEVLPEYTHLTPLVQQQNWESLAREAHKLNPPLAMVGLTSLQKYLKSIEVQLTHDNNPEGIPEKINFFQTELSRMAIILAEEVNRLAFKTAAQ</sequence>
<comment type="caution">
    <text evidence="20">The sequence shown here is derived from an EMBL/GenBank/DDBJ whole genome shotgun (WGS) entry which is preliminary data.</text>
</comment>
<reference evidence="21" key="1">
    <citation type="submission" date="2018-02" db="EMBL/GenBank/DDBJ databases">
        <title>Genome sequencing of Solimonas sp. HR-BB.</title>
        <authorList>
            <person name="Lee Y."/>
            <person name="Jeon C.O."/>
        </authorList>
    </citation>
    <scope>NUCLEOTIDE SEQUENCE [LARGE SCALE GENOMIC DNA]</scope>
    <source>
        <strain evidence="21">HR-U</strain>
    </source>
</reference>
<evidence type="ECO:0000256" key="11">
    <source>
        <dbReference type="ARBA" id="ARBA00023136"/>
    </source>
</evidence>
<dbReference type="Gene3D" id="1.20.120.160">
    <property type="entry name" value="HPT domain"/>
    <property type="match status" value="1"/>
</dbReference>
<dbReference type="InterPro" id="IPR000700">
    <property type="entry name" value="PAS-assoc_C"/>
</dbReference>
<dbReference type="Pfam" id="PF13426">
    <property type="entry name" value="PAS_9"/>
    <property type="match status" value="1"/>
</dbReference>
<dbReference type="OrthoDB" id="9781208at2"/>
<dbReference type="SUPFAM" id="SSF47226">
    <property type="entry name" value="Histidine-containing phosphotransfer domain, HPT domain"/>
    <property type="match status" value="1"/>
</dbReference>
<feature type="domain" description="Response regulatory" evidence="16">
    <location>
        <begin position="575"/>
        <end position="692"/>
    </location>
</feature>
<dbReference type="PROSITE" id="PS50109">
    <property type="entry name" value="HIS_KIN"/>
    <property type="match status" value="1"/>
</dbReference>
<dbReference type="SUPFAM" id="SSF47384">
    <property type="entry name" value="Homodimeric domain of signal transducing histidine kinase"/>
    <property type="match status" value="1"/>
</dbReference>
<feature type="domain" description="Histidine kinase" evidence="15">
    <location>
        <begin position="336"/>
        <end position="557"/>
    </location>
</feature>
<feature type="modified residue" description="Phosphohistidine" evidence="12">
    <location>
        <position position="762"/>
    </location>
</feature>
<keyword evidence="20" id="KW-0418">Kinase</keyword>
<evidence type="ECO:0000256" key="4">
    <source>
        <dbReference type="ARBA" id="ARBA00022475"/>
    </source>
</evidence>
<dbReference type="EC" id="2.7.13.3" evidence="3"/>
<dbReference type="Proteomes" id="UP000239590">
    <property type="component" value="Unassembled WGS sequence"/>
</dbReference>
<dbReference type="InterPro" id="IPR036097">
    <property type="entry name" value="HisK_dim/P_sf"/>
</dbReference>
<dbReference type="Pfam" id="PF13188">
    <property type="entry name" value="PAS_8"/>
    <property type="match status" value="1"/>
</dbReference>
<organism evidence="20 21">
    <name type="scientific">Siphonobacter curvatus</name>
    <dbReference type="NCBI Taxonomy" id="2094562"/>
    <lineage>
        <taxon>Bacteria</taxon>
        <taxon>Pseudomonadati</taxon>
        <taxon>Bacteroidota</taxon>
        <taxon>Cytophagia</taxon>
        <taxon>Cytophagales</taxon>
        <taxon>Cytophagaceae</taxon>
        <taxon>Siphonobacter</taxon>
    </lineage>
</organism>
<keyword evidence="21" id="KW-1185">Reference proteome</keyword>
<comment type="catalytic activity">
    <reaction evidence="1">
        <text>ATP + protein L-histidine = ADP + protein N-phospho-L-histidine.</text>
        <dbReference type="EC" id="2.7.13.3"/>
    </reaction>
</comment>
<dbReference type="InterPro" id="IPR005467">
    <property type="entry name" value="His_kinase_dom"/>
</dbReference>
<dbReference type="InterPro" id="IPR011006">
    <property type="entry name" value="CheY-like_superfamily"/>
</dbReference>